<evidence type="ECO:0000313" key="2">
    <source>
        <dbReference type="EMBL" id="AHY47263.1"/>
    </source>
</evidence>
<organism evidence="2 4">
    <name type="scientific">Rubrobacter radiotolerans</name>
    <name type="common">Arthrobacter radiotolerans</name>
    <dbReference type="NCBI Taxonomy" id="42256"/>
    <lineage>
        <taxon>Bacteria</taxon>
        <taxon>Bacillati</taxon>
        <taxon>Actinomycetota</taxon>
        <taxon>Rubrobacteria</taxon>
        <taxon>Rubrobacterales</taxon>
        <taxon>Rubrobacteraceae</taxon>
        <taxon>Rubrobacter</taxon>
    </lineage>
</organism>
<keyword evidence="4" id="KW-1185">Reference proteome</keyword>
<dbReference type="HOGENOM" id="CLU_1853733_0_0_11"/>
<reference evidence="2 4" key="1">
    <citation type="submission" date="2014-03" db="EMBL/GenBank/DDBJ databases">
        <title>Complete genome sequence of the Radio-Resistant Rubrobacter radiotolerans RSPS-4.</title>
        <authorList>
            <person name="Egas C.C."/>
            <person name="Barroso C.C."/>
            <person name="Froufe H.J.C."/>
            <person name="Pacheco J.J."/>
            <person name="Albuquerque L.L."/>
            <person name="da Costa M.M.S."/>
        </authorList>
    </citation>
    <scope>NUCLEOTIDE SEQUENCE [LARGE SCALE GENOMIC DNA]</scope>
    <source>
        <strain evidence="2 4">RSPS-4</strain>
    </source>
</reference>
<dbReference type="KEGG" id="rrd:RradSPS_1980"/>
<dbReference type="EMBL" id="JAWXXX010000001">
    <property type="protein sequence ID" value="MDX5894668.1"/>
    <property type="molecule type" value="Genomic_DNA"/>
</dbReference>
<sequence>MVSALYTVSFVGIAVGLVLSGVGLVVAVRAWLRYRRARLVFQREVVMEVARLSARTSELERGVNDLGQRAADLPFKLAELQRSVAILQVLTVSLAVTLRQATSLLSYSSLKTLSATKLGKALGPIFENFSFTENPPRR</sequence>
<keyword evidence="1" id="KW-0472">Membrane</keyword>
<protein>
    <submittedName>
        <fullName evidence="2">Uncharacterized protein</fullName>
    </submittedName>
</protein>
<feature type="transmembrane region" description="Helical" evidence="1">
    <location>
        <begin position="6"/>
        <end position="32"/>
    </location>
</feature>
<dbReference type="Proteomes" id="UP000025229">
    <property type="component" value="Chromosome"/>
</dbReference>
<name>A0A023X4J0_RUBRA</name>
<reference evidence="3" key="2">
    <citation type="submission" date="2023-11" db="EMBL/GenBank/DDBJ databases">
        <title>MicrobeMod: A computational toolkit for identifying prokaryotic methylation and restriction-modification with nanopore sequencing.</title>
        <authorList>
            <person name="Crits-Christoph A."/>
            <person name="Kang S.C."/>
            <person name="Lee H."/>
            <person name="Ostrov N."/>
        </authorList>
    </citation>
    <scope>NUCLEOTIDE SEQUENCE</scope>
    <source>
        <strain evidence="3">ATCC 51242</strain>
    </source>
</reference>
<dbReference type="Proteomes" id="UP001281130">
    <property type="component" value="Unassembled WGS sequence"/>
</dbReference>
<keyword evidence="1" id="KW-0812">Transmembrane</keyword>
<proteinExistence type="predicted"/>
<evidence type="ECO:0000256" key="1">
    <source>
        <dbReference type="SAM" id="Phobius"/>
    </source>
</evidence>
<keyword evidence="1" id="KW-1133">Transmembrane helix</keyword>
<evidence type="ECO:0000313" key="4">
    <source>
        <dbReference type="Proteomes" id="UP000025229"/>
    </source>
</evidence>
<accession>A0A023X4J0</accession>
<dbReference type="RefSeq" id="WP_038682394.1">
    <property type="nucleotide sequence ID" value="NZ_CP007514.1"/>
</dbReference>
<dbReference type="STRING" id="42256.RradSPS_1980"/>
<evidence type="ECO:0000313" key="3">
    <source>
        <dbReference type="EMBL" id="MDX5894668.1"/>
    </source>
</evidence>
<gene>
    <name evidence="2" type="ORF">RradSPS_1980</name>
    <name evidence="3" type="ORF">SIL72_11615</name>
</gene>
<dbReference type="EMBL" id="CP007514">
    <property type="protein sequence ID" value="AHY47263.1"/>
    <property type="molecule type" value="Genomic_DNA"/>
</dbReference>
<dbReference type="AlphaFoldDB" id="A0A023X4J0"/>